<feature type="region of interest" description="Disordered" evidence="1">
    <location>
        <begin position="94"/>
        <end position="181"/>
    </location>
</feature>
<name>A0A6A5WFY0_9PLEO</name>
<evidence type="ECO:0000313" key="2">
    <source>
        <dbReference type="EMBL" id="KAF2000810.1"/>
    </source>
</evidence>
<feature type="compositionally biased region" description="Gly residues" evidence="1">
    <location>
        <begin position="107"/>
        <end position="119"/>
    </location>
</feature>
<dbReference type="AlphaFoldDB" id="A0A6A5WFY0"/>
<reference evidence="2" key="1">
    <citation type="journal article" date="2020" name="Stud. Mycol.">
        <title>101 Dothideomycetes genomes: a test case for predicting lifestyles and emergence of pathogens.</title>
        <authorList>
            <person name="Haridas S."/>
            <person name="Albert R."/>
            <person name="Binder M."/>
            <person name="Bloem J."/>
            <person name="Labutti K."/>
            <person name="Salamov A."/>
            <person name="Andreopoulos B."/>
            <person name="Baker S."/>
            <person name="Barry K."/>
            <person name="Bills G."/>
            <person name="Bluhm B."/>
            <person name="Cannon C."/>
            <person name="Castanera R."/>
            <person name="Culley D."/>
            <person name="Daum C."/>
            <person name="Ezra D."/>
            <person name="Gonzalez J."/>
            <person name="Henrissat B."/>
            <person name="Kuo A."/>
            <person name="Liang C."/>
            <person name="Lipzen A."/>
            <person name="Lutzoni F."/>
            <person name="Magnuson J."/>
            <person name="Mondo S."/>
            <person name="Nolan M."/>
            <person name="Ohm R."/>
            <person name="Pangilinan J."/>
            <person name="Park H.-J."/>
            <person name="Ramirez L."/>
            <person name="Alfaro M."/>
            <person name="Sun H."/>
            <person name="Tritt A."/>
            <person name="Yoshinaga Y."/>
            <person name="Zwiers L.-H."/>
            <person name="Turgeon B."/>
            <person name="Goodwin S."/>
            <person name="Spatafora J."/>
            <person name="Crous P."/>
            <person name="Grigoriev I."/>
        </authorList>
    </citation>
    <scope>NUCLEOTIDE SEQUENCE</scope>
    <source>
        <strain evidence="2">CBS 123094</strain>
    </source>
</reference>
<accession>A0A6A5WFY0</accession>
<evidence type="ECO:0000313" key="3">
    <source>
        <dbReference type="Proteomes" id="UP000799779"/>
    </source>
</evidence>
<keyword evidence="3" id="KW-1185">Reference proteome</keyword>
<sequence length="181" mass="20045">MPPYTPFNYPSPSDRTPLRPPPPPSYRDVVTGKRTPAKPRPTRNPASTYSPPSTTTTSWPSARSSLAEPAGKRPLSEYAVGAPWSRDRRYCEEFEDEGGDRDREGGGGRPWGFGDGKMGGRSMVTTYSSLSGRGRGSGDRHGRRKADGSSLKGEAVDFVPGKGQHRMWRDRKDEWDPEFWG</sequence>
<proteinExistence type="predicted"/>
<dbReference type="Proteomes" id="UP000799779">
    <property type="component" value="Unassembled WGS sequence"/>
</dbReference>
<gene>
    <name evidence="2" type="ORF">P154DRAFT_597914</name>
</gene>
<organism evidence="2 3">
    <name type="scientific">Amniculicola lignicola CBS 123094</name>
    <dbReference type="NCBI Taxonomy" id="1392246"/>
    <lineage>
        <taxon>Eukaryota</taxon>
        <taxon>Fungi</taxon>
        <taxon>Dikarya</taxon>
        <taxon>Ascomycota</taxon>
        <taxon>Pezizomycotina</taxon>
        <taxon>Dothideomycetes</taxon>
        <taxon>Pleosporomycetidae</taxon>
        <taxon>Pleosporales</taxon>
        <taxon>Amniculicolaceae</taxon>
        <taxon>Amniculicola</taxon>
    </lineage>
</organism>
<evidence type="ECO:0000256" key="1">
    <source>
        <dbReference type="SAM" id="MobiDB-lite"/>
    </source>
</evidence>
<protein>
    <submittedName>
        <fullName evidence="2">Uncharacterized protein</fullName>
    </submittedName>
</protein>
<dbReference type="EMBL" id="ML977586">
    <property type="protein sequence ID" value="KAF2000810.1"/>
    <property type="molecule type" value="Genomic_DNA"/>
</dbReference>
<feature type="compositionally biased region" description="Low complexity" evidence="1">
    <location>
        <begin position="45"/>
        <end position="65"/>
    </location>
</feature>
<feature type="region of interest" description="Disordered" evidence="1">
    <location>
        <begin position="1"/>
        <end position="82"/>
    </location>
</feature>